<keyword evidence="3 5" id="KW-0479">Metal-binding</keyword>
<dbReference type="Pfam" id="PF00557">
    <property type="entry name" value="Peptidase_M24"/>
    <property type="match status" value="1"/>
</dbReference>
<dbReference type="GO" id="GO:0070006">
    <property type="term" value="F:metalloaminopeptidase activity"/>
    <property type="evidence" value="ECO:0007669"/>
    <property type="project" value="UniProtKB-UniRule"/>
</dbReference>
<evidence type="ECO:0000256" key="7">
    <source>
        <dbReference type="SAM" id="MobiDB-lite"/>
    </source>
</evidence>
<dbReference type="Proteomes" id="UP001516023">
    <property type="component" value="Unassembled WGS sequence"/>
</dbReference>
<feature type="chain" id="PRO_5044893153" description="Methionine aminopeptidase" evidence="8">
    <location>
        <begin position="33"/>
        <end position="499"/>
    </location>
</feature>
<keyword evidence="1 5" id="KW-0031">Aminopeptidase</keyword>
<dbReference type="GO" id="GO:0046872">
    <property type="term" value="F:metal ion binding"/>
    <property type="evidence" value="ECO:0007669"/>
    <property type="project" value="UniProtKB-UniRule"/>
</dbReference>
<feature type="binding site" evidence="5">
    <location>
        <position position="370"/>
    </location>
    <ligand>
        <name>a divalent metal cation</name>
        <dbReference type="ChEBI" id="CHEBI:60240"/>
        <label>1</label>
    </ligand>
</feature>
<dbReference type="PROSITE" id="PS00680">
    <property type="entry name" value="MAP_1"/>
    <property type="match status" value="1"/>
</dbReference>
<feature type="region of interest" description="Disordered" evidence="7">
    <location>
        <begin position="59"/>
        <end position="84"/>
    </location>
</feature>
<dbReference type="GO" id="GO:0004239">
    <property type="term" value="F:initiator methionyl aminopeptidase activity"/>
    <property type="evidence" value="ECO:0007669"/>
    <property type="project" value="UniProtKB-UniRule"/>
</dbReference>
<evidence type="ECO:0000256" key="5">
    <source>
        <dbReference type="HAMAP-Rule" id="MF_03174"/>
    </source>
</evidence>
<dbReference type="InterPro" id="IPR002467">
    <property type="entry name" value="Pept_M24A_MAP1"/>
</dbReference>
<feature type="binding site" evidence="5">
    <location>
        <position position="339"/>
    </location>
    <ligand>
        <name>a divalent metal cation</name>
        <dbReference type="ChEBI" id="CHEBI:60240"/>
        <label>2</label>
        <note>catalytic</note>
    </ligand>
</feature>
<evidence type="ECO:0000313" key="11">
    <source>
        <dbReference type="Proteomes" id="UP001516023"/>
    </source>
</evidence>
<feature type="binding site" evidence="5">
    <location>
        <position position="229"/>
    </location>
    <ligand>
        <name>a divalent metal cation</name>
        <dbReference type="ChEBI" id="CHEBI:60240"/>
        <label>1</label>
    </ligand>
</feature>
<gene>
    <name evidence="10" type="ORF">HJC23_008727</name>
</gene>
<dbReference type="HAMAP" id="MF_01974">
    <property type="entry name" value="MetAP_1"/>
    <property type="match status" value="1"/>
</dbReference>
<dbReference type="Gene3D" id="3.90.230.10">
    <property type="entry name" value="Creatinase/methionine aminopeptidase superfamily"/>
    <property type="match status" value="2"/>
</dbReference>
<evidence type="ECO:0000256" key="3">
    <source>
        <dbReference type="ARBA" id="ARBA00022723"/>
    </source>
</evidence>
<evidence type="ECO:0000256" key="2">
    <source>
        <dbReference type="ARBA" id="ARBA00022670"/>
    </source>
</evidence>
<dbReference type="InterPro" id="IPR000994">
    <property type="entry name" value="Pept_M24"/>
</dbReference>
<dbReference type="InterPro" id="IPR001714">
    <property type="entry name" value="Pept_M24_MAP"/>
</dbReference>
<keyword evidence="11" id="KW-1185">Reference proteome</keyword>
<dbReference type="PRINTS" id="PR00599">
    <property type="entry name" value="MAPEPTIDASE"/>
</dbReference>
<comment type="cofactor">
    <cofactor evidence="5">
        <name>Co(2+)</name>
        <dbReference type="ChEBI" id="CHEBI:48828"/>
    </cofactor>
    <cofactor evidence="5">
        <name>Zn(2+)</name>
        <dbReference type="ChEBI" id="CHEBI:29105"/>
    </cofactor>
    <cofactor evidence="5">
        <name>Mn(2+)</name>
        <dbReference type="ChEBI" id="CHEBI:29035"/>
    </cofactor>
    <cofactor evidence="5">
        <name>Fe(2+)</name>
        <dbReference type="ChEBI" id="CHEBI:29033"/>
    </cofactor>
    <text evidence="5">Binds 2 divalent metal cations per subunit. Has a high-affinity and a low affinity metal-binding site. The true nature of the physiological cofactor is under debate. The enzyme is active with cobalt, zinc, manganese or divalent iron ions. Most likely, methionine aminopeptidases function as mononuclear Fe(2+)-metalloproteases under physiological conditions, and the catalytically relevant metal-binding site has been assigned to the histidine-containing high-affinity site.</text>
</comment>
<evidence type="ECO:0000256" key="8">
    <source>
        <dbReference type="SAM" id="SignalP"/>
    </source>
</evidence>
<protein>
    <recommendedName>
        <fullName evidence="6">Methionine aminopeptidase</fullName>
        <ecNumber evidence="6">3.4.11.18</ecNumber>
    </recommendedName>
</protein>
<organism evidence="10 11">
    <name type="scientific">Cyclotella cryptica</name>
    <dbReference type="NCBI Taxonomy" id="29204"/>
    <lineage>
        <taxon>Eukaryota</taxon>
        <taxon>Sar</taxon>
        <taxon>Stramenopiles</taxon>
        <taxon>Ochrophyta</taxon>
        <taxon>Bacillariophyta</taxon>
        <taxon>Coscinodiscophyceae</taxon>
        <taxon>Thalassiosirophycidae</taxon>
        <taxon>Stephanodiscales</taxon>
        <taxon>Stephanodiscaceae</taxon>
        <taxon>Cyclotella</taxon>
    </lineage>
</organism>
<name>A0ABD3PC87_9STRA</name>
<dbReference type="EC" id="3.4.11.18" evidence="6"/>
<evidence type="ECO:0000259" key="9">
    <source>
        <dbReference type="Pfam" id="PF00557"/>
    </source>
</evidence>
<evidence type="ECO:0000256" key="1">
    <source>
        <dbReference type="ARBA" id="ARBA00022438"/>
    </source>
</evidence>
<dbReference type="SUPFAM" id="SSF55920">
    <property type="entry name" value="Creatinase/aminopeptidase"/>
    <property type="match status" value="2"/>
</dbReference>
<feature type="domain" description="Peptidase M24" evidence="9">
    <location>
        <begin position="146"/>
        <end position="377"/>
    </location>
</feature>
<feature type="binding site" evidence="5">
    <location>
        <position position="370"/>
    </location>
    <ligand>
        <name>a divalent metal cation</name>
        <dbReference type="ChEBI" id="CHEBI:60240"/>
        <label>2</label>
        <note>catalytic</note>
    </ligand>
</feature>
<dbReference type="NCBIfam" id="TIGR00500">
    <property type="entry name" value="met_pdase_I"/>
    <property type="match status" value="1"/>
</dbReference>
<evidence type="ECO:0000256" key="6">
    <source>
        <dbReference type="RuleBase" id="RU003653"/>
    </source>
</evidence>
<comment type="caution">
    <text evidence="10">The sequence shown here is derived from an EMBL/GenBank/DDBJ whole genome shotgun (WGS) entry which is preliminary data.</text>
</comment>
<comment type="similarity">
    <text evidence="5">Belongs to the peptidase M24A family. Methionine aminopeptidase type 1 subfamily.</text>
</comment>
<feature type="compositionally biased region" description="Polar residues" evidence="7">
    <location>
        <begin position="74"/>
        <end position="84"/>
    </location>
</feature>
<dbReference type="CDD" id="cd01086">
    <property type="entry name" value="MetAP1"/>
    <property type="match status" value="1"/>
</dbReference>
<sequence length="499" mass="55428">MHERRGQIMKPTTHSYIFLTLLIASAFPTASFSPCRTHSTIPQQWSPTTSQLYMNKKKKQKPLPNTIANKGFASPNTVSTSSSTLIPPKVTSSFRYAGSIHAHPQTPRRSVPDTIAQPDYANDGIPKARPPLFPWIIEQKSREEIEKMRAAGRLARMVLDLAGREVKEGVTTDEIDRIVHEATIAHNAYPSPLNYHNFPKSCCTSINEVICHGIPDTRPLQRGDIVNLDITVYLNGYHGDCSEMFVVGGESAADESTRKLLQTTYDCWIKAMNFVQPGKDYKEIGAIIEDHVTSRGFTTVKSFCGHGIGSVFHTNPNILHYRNNEPAGKMAPGHTFTIEPMICEGDSSYVMWPDDWTATTLDGKRSAQFEHTLLITEDGVEALTGKIETSPVQFWERESEVHRGVWLGSSAGVKERESALNRDIVNLDITVYLNGYHGDCSEMFVMGGESATDESTRKLLACQPSKQNRSDRTVYLNGYHGDCSEMFVMGGESAADEST</sequence>
<keyword evidence="2 5" id="KW-0645">Protease</keyword>
<dbReference type="GO" id="GO:0006508">
    <property type="term" value="P:proteolysis"/>
    <property type="evidence" value="ECO:0007669"/>
    <property type="project" value="UniProtKB-KW"/>
</dbReference>
<feature type="binding site" evidence="5">
    <location>
        <position position="313"/>
    </location>
    <ligand>
        <name>substrate</name>
    </ligand>
</feature>
<dbReference type="EMBL" id="JABMIG020000211">
    <property type="protein sequence ID" value="KAL3785694.1"/>
    <property type="molecule type" value="Genomic_DNA"/>
</dbReference>
<keyword evidence="4 5" id="KW-0378">Hydrolase</keyword>
<feature type="binding site" evidence="5">
    <location>
        <position position="240"/>
    </location>
    <ligand>
        <name>a divalent metal cation</name>
        <dbReference type="ChEBI" id="CHEBI:60240"/>
        <label>2</label>
        <note>catalytic</note>
    </ligand>
</feature>
<comment type="function">
    <text evidence="6">Cotranslationally removes the N-terminal methionine from nascent proteins. The N-terminal methionine is often cleaved when the second residue in the primary sequence is small and uncharged (Met-Ala-, Cys, Gly, Pro, Ser, Thr, or Val).</text>
</comment>
<keyword evidence="8" id="KW-0732">Signal</keyword>
<feature type="binding site" evidence="5">
    <location>
        <position position="212"/>
    </location>
    <ligand>
        <name>substrate</name>
    </ligand>
</feature>
<proteinExistence type="inferred from homology"/>
<dbReference type="InterPro" id="IPR036005">
    <property type="entry name" value="Creatinase/aminopeptidase-like"/>
</dbReference>
<comment type="catalytic activity">
    <reaction evidence="5 6">
        <text>Release of N-terminal amino acids, preferentially methionine, from peptides and arylamides.</text>
        <dbReference type="EC" id="3.4.11.18"/>
    </reaction>
</comment>
<dbReference type="AlphaFoldDB" id="A0ABD3PC87"/>
<evidence type="ECO:0000256" key="4">
    <source>
        <dbReference type="ARBA" id="ARBA00022801"/>
    </source>
</evidence>
<reference evidence="10 11" key="1">
    <citation type="journal article" date="2020" name="G3 (Bethesda)">
        <title>Improved Reference Genome for Cyclotella cryptica CCMP332, a Model for Cell Wall Morphogenesis, Salinity Adaptation, and Lipid Production in Diatoms (Bacillariophyta).</title>
        <authorList>
            <person name="Roberts W.R."/>
            <person name="Downey K.M."/>
            <person name="Ruck E.C."/>
            <person name="Traller J.C."/>
            <person name="Alverson A.J."/>
        </authorList>
    </citation>
    <scope>NUCLEOTIDE SEQUENCE [LARGE SCALE GENOMIC DNA]</scope>
    <source>
        <strain evidence="10 11">CCMP332</strain>
    </source>
</reference>
<feature type="signal peptide" evidence="8">
    <location>
        <begin position="1"/>
        <end position="32"/>
    </location>
</feature>
<accession>A0ABD3PC87</accession>
<dbReference type="PANTHER" id="PTHR43330:SF7">
    <property type="entry name" value="METHIONINE AMINOPEPTIDASE 1"/>
    <property type="match status" value="1"/>
</dbReference>
<feature type="binding site" evidence="5">
    <location>
        <position position="306"/>
    </location>
    <ligand>
        <name>a divalent metal cation</name>
        <dbReference type="ChEBI" id="CHEBI:60240"/>
        <label>2</label>
        <note>catalytic</note>
    </ligand>
</feature>
<feature type="binding site" evidence="5">
    <location>
        <position position="240"/>
    </location>
    <ligand>
        <name>a divalent metal cation</name>
        <dbReference type="ChEBI" id="CHEBI:60240"/>
        <label>1</label>
    </ligand>
</feature>
<dbReference type="PANTHER" id="PTHR43330">
    <property type="entry name" value="METHIONINE AMINOPEPTIDASE"/>
    <property type="match status" value="1"/>
</dbReference>
<evidence type="ECO:0000313" key="10">
    <source>
        <dbReference type="EMBL" id="KAL3785694.1"/>
    </source>
</evidence>